<name>A0A0V1Q3C5_9ASCO</name>
<organism evidence="2 3">
    <name type="scientific">Debaryomyces fabryi</name>
    <dbReference type="NCBI Taxonomy" id="58627"/>
    <lineage>
        <taxon>Eukaryota</taxon>
        <taxon>Fungi</taxon>
        <taxon>Dikarya</taxon>
        <taxon>Ascomycota</taxon>
        <taxon>Saccharomycotina</taxon>
        <taxon>Pichiomycetes</taxon>
        <taxon>Debaryomycetaceae</taxon>
        <taxon>Debaryomyces</taxon>
    </lineage>
</organism>
<evidence type="ECO:0000313" key="3">
    <source>
        <dbReference type="Proteomes" id="UP000054251"/>
    </source>
</evidence>
<proteinExistence type="predicted"/>
<accession>A0A0V1Q3C5</accession>
<dbReference type="OrthoDB" id="6077919at2759"/>
<dbReference type="RefSeq" id="XP_015468972.1">
    <property type="nucleotide sequence ID" value="XM_015610180.1"/>
</dbReference>
<comment type="caution">
    <text evidence="2">The sequence shown here is derived from an EMBL/GenBank/DDBJ whole genome shotgun (WGS) entry which is preliminary data.</text>
</comment>
<dbReference type="Proteomes" id="UP000054251">
    <property type="component" value="Unassembled WGS sequence"/>
</dbReference>
<dbReference type="AlphaFoldDB" id="A0A0V1Q3C5"/>
<sequence>MESNDDEMQVDDEELPDIDRALLYDEIYFLHEIALVRSLWISRAHNRESFPCKYCLMVCTSKVRLSMHLLVHKEYAALTADKLEVSPI</sequence>
<gene>
    <name evidence="2" type="ORF">AC631_01350</name>
</gene>
<dbReference type="EMBL" id="LMYN01000018">
    <property type="protein sequence ID" value="KSA02870.1"/>
    <property type="molecule type" value="Genomic_DNA"/>
</dbReference>
<dbReference type="PROSITE" id="PS00028">
    <property type="entry name" value="ZINC_FINGER_C2H2_1"/>
    <property type="match status" value="1"/>
</dbReference>
<feature type="domain" description="C2H2-type" evidence="1">
    <location>
        <begin position="52"/>
        <end position="72"/>
    </location>
</feature>
<keyword evidence="3" id="KW-1185">Reference proteome</keyword>
<dbReference type="InterPro" id="IPR013087">
    <property type="entry name" value="Znf_C2H2_type"/>
</dbReference>
<protein>
    <recommendedName>
        <fullName evidence="1">C2H2-type domain-containing protein</fullName>
    </recommendedName>
</protein>
<dbReference type="GeneID" id="26838359"/>
<reference evidence="2 3" key="1">
    <citation type="submission" date="2015-11" db="EMBL/GenBank/DDBJ databases">
        <title>The genome of Debaryomyces fabryi.</title>
        <authorList>
            <person name="Tafer H."/>
            <person name="Lopandic K."/>
        </authorList>
    </citation>
    <scope>NUCLEOTIDE SEQUENCE [LARGE SCALE GENOMIC DNA]</scope>
    <source>
        <strain evidence="2 3">CBS 789</strain>
    </source>
</reference>
<evidence type="ECO:0000313" key="2">
    <source>
        <dbReference type="EMBL" id="KSA02870.1"/>
    </source>
</evidence>
<evidence type="ECO:0000259" key="1">
    <source>
        <dbReference type="PROSITE" id="PS00028"/>
    </source>
</evidence>